<dbReference type="InterPro" id="IPR031569">
    <property type="entry name" value="ApeC"/>
</dbReference>
<protein>
    <submittedName>
        <fullName evidence="4">Uncharacterized protein LOC111107772</fullName>
    </submittedName>
</protein>
<evidence type="ECO:0000313" key="4">
    <source>
        <dbReference type="RefSeq" id="XP_022298827.1"/>
    </source>
</evidence>
<feature type="domain" description="Apextrin C-terminal" evidence="2">
    <location>
        <begin position="257"/>
        <end position="370"/>
    </location>
</feature>
<gene>
    <name evidence="4" type="primary">LOC111107772</name>
</gene>
<dbReference type="RefSeq" id="XP_022298827.1">
    <property type="nucleotide sequence ID" value="XM_022443119.1"/>
</dbReference>
<keyword evidence="3" id="KW-1185">Reference proteome</keyword>
<reference evidence="4" key="1">
    <citation type="submission" date="2025-08" db="UniProtKB">
        <authorList>
            <consortium name="RefSeq"/>
        </authorList>
    </citation>
    <scope>IDENTIFICATION</scope>
    <source>
        <tissue evidence="4">Whole sample</tissue>
    </source>
</reference>
<dbReference type="Pfam" id="PF16977">
    <property type="entry name" value="ApeC"/>
    <property type="match status" value="2"/>
</dbReference>
<dbReference type="OrthoDB" id="5954510at2759"/>
<name>A0A8B8B5Z6_CRAVI</name>
<dbReference type="KEGG" id="cvn:111107772"/>
<proteinExistence type="predicted"/>
<evidence type="ECO:0000259" key="2">
    <source>
        <dbReference type="Pfam" id="PF16977"/>
    </source>
</evidence>
<dbReference type="PANTHER" id="PTHR19324">
    <property type="entry name" value="PERFORIN-LIKE PROTEIN 1"/>
    <property type="match status" value="1"/>
</dbReference>
<dbReference type="PANTHER" id="PTHR19324:SF33">
    <property type="entry name" value="MUCIN-5AC"/>
    <property type="match status" value="1"/>
</dbReference>
<feature type="chain" id="PRO_5034100098" evidence="1">
    <location>
        <begin position="22"/>
        <end position="376"/>
    </location>
</feature>
<organism evidence="3 4">
    <name type="scientific">Crassostrea virginica</name>
    <name type="common">Eastern oyster</name>
    <dbReference type="NCBI Taxonomy" id="6565"/>
    <lineage>
        <taxon>Eukaryota</taxon>
        <taxon>Metazoa</taxon>
        <taxon>Spiralia</taxon>
        <taxon>Lophotrochozoa</taxon>
        <taxon>Mollusca</taxon>
        <taxon>Bivalvia</taxon>
        <taxon>Autobranchia</taxon>
        <taxon>Pteriomorphia</taxon>
        <taxon>Ostreida</taxon>
        <taxon>Ostreoidea</taxon>
        <taxon>Ostreidae</taxon>
        <taxon>Crassostrea</taxon>
    </lineage>
</organism>
<keyword evidence="1" id="KW-0732">Signal</keyword>
<feature type="domain" description="Apextrin C-terminal" evidence="2">
    <location>
        <begin position="25"/>
        <end position="222"/>
    </location>
</feature>
<evidence type="ECO:0000256" key="1">
    <source>
        <dbReference type="SAM" id="SignalP"/>
    </source>
</evidence>
<dbReference type="GeneID" id="111107772"/>
<dbReference type="Proteomes" id="UP000694844">
    <property type="component" value="Chromosome 8"/>
</dbReference>
<evidence type="ECO:0000313" key="3">
    <source>
        <dbReference type="Proteomes" id="UP000694844"/>
    </source>
</evidence>
<dbReference type="AlphaFoldDB" id="A0A8B8B5Z6"/>
<accession>A0A8B8B5Z6</accession>
<sequence>MKNLEISFALFFVIFTAKSAALVEWPFGTYTLVKPNAGCPSGWLEGWRYQDNEDHNNKNKMSYGHHFYGSFGRNLKFYYCTRDSNEFSGRRYWPSGNYCILKQGASCPTGFQTGSVYWDDEDRNNKNSYGGVLPSGEFGRNTRIDYCCREDGPYNNAVQLPTTQPFYLLRFTSPCQMVQGMNFENESVEFDDEDNNNKNSVSGKYPLGASNGRNQRLRYCYYSPLGSKYVFKDRRATVLQLSRIIHEKFHILTLVGAGFLTGSVYWDDEDGNNENSYDGVLPSGDFGRNTRIDYCCREDGRYDTKVQLPTSQPFYLLRYTSYCQMVEGMYFREEKVEFDDEDLNNKNSISGEVPKGANRGRNQQLFYCYYWQLGSK</sequence>
<feature type="signal peptide" evidence="1">
    <location>
        <begin position="1"/>
        <end position="21"/>
    </location>
</feature>